<dbReference type="EMBL" id="JAERRF010000002">
    <property type="protein sequence ID" value="MBL1095714.1"/>
    <property type="molecule type" value="Genomic_DNA"/>
</dbReference>
<gene>
    <name evidence="1" type="ORF">JK363_03270</name>
</gene>
<dbReference type="RefSeq" id="WP_201871240.1">
    <property type="nucleotide sequence ID" value="NZ_JAERRF010000002.1"/>
</dbReference>
<comment type="caution">
    <text evidence="1">The sequence shown here is derived from an EMBL/GenBank/DDBJ whole genome shotgun (WGS) entry which is preliminary data.</text>
</comment>
<protein>
    <submittedName>
        <fullName evidence="1">Uncharacterized protein</fullName>
    </submittedName>
</protein>
<organism evidence="1 2">
    <name type="scientific">Streptomyces coffeae</name>
    <dbReference type="NCBI Taxonomy" id="621382"/>
    <lineage>
        <taxon>Bacteria</taxon>
        <taxon>Bacillati</taxon>
        <taxon>Actinomycetota</taxon>
        <taxon>Actinomycetes</taxon>
        <taxon>Kitasatosporales</taxon>
        <taxon>Streptomycetaceae</taxon>
        <taxon>Streptomyces</taxon>
    </lineage>
</organism>
<name>A0ABS1N6Z9_9ACTN</name>
<dbReference type="Proteomes" id="UP000634229">
    <property type="component" value="Unassembled WGS sequence"/>
</dbReference>
<reference evidence="1 2" key="1">
    <citation type="submission" date="2021-01" db="EMBL/GenBank/DDBJ databases">
        <title>WGS of actinomycetes isolated from Thailand.</title>
        <authorList>
            <person name="Thawai C."/>
        </authorList>
    </citation>
    <scope>NUCLEOTIDE SEQUENCE [LARGE SCALE GENOMIC DNA]</scope>
    <source>
        <strain evidence="1 2">CA1R205</strain>
    </source>
</reference>
<evidence type="ECO:0000313" key="1">
    <source>
        <dbReference type="EMBL" id="MBL1095714.1"/>
    </source>
</evidence>
<evidence type="ECO:0000313" key="2">
    <source>
        <dbReference type="Proteomes" id="UP000634229"/>
    </source>
</evidence>
<accession>A0ABS1N6Z9</accession>
<keyword evidence="2" id="KW-1185">Reference proteome</keyword>
<proteinExistence type="predicted"/>
<sequence>MAFIVTLTANELDANLGKFRIEQRLTKSRPKSLDINAALDGPPIALLISEGPPQHGRDRSRWLAWIGLVARHGTVGAVDKSITVDPLRECVEVVPLDGPDGILHDLPAPLRQEFENASLAGTVGACSNAVWQSLESALRAARPGLGPLLDWLIAQADPPLFGSSAADQSWQEQRDATGSLLRIADFPLAALAAWRQPPSEDDPYTAGLIPQPVEHSLIDYDVRVAGEAFGMFSEWQQGTAVRCDIHVLHDASGRRLEVVNVNATPVESRLGTDMLYYHEPTRSFVFVQYKRLNPDTRSIYVDTRLRRQLDRLEETAKLSSPPTQPSEWRLGNDPCFLKLAYWPQNAENRPVHELARGMYLPVSYVRLLLEDDCTRGKQANSTARILGYDQVERHLTSTQFIDLVKHGLAGTVGTTREQLYALVKRRVSVGHSVVVATESSEESVRARQARTRNRGAKRRTYLHHAYKQNPPGGLRQ</sequence>